<gene>
    <name evidence="2" type="ORF">SGFS_022920</name>
</gene>
<dbReference type="Gene3D" id="3.40.630.10">
    <property type="entry name" value="Zn peptidases"/>
    <property type="match status" value="1"/>
</dbReference>
<evidence type="ECO:0000259" key="1">
    <source>
        <dbReference type="Pfam" id="PF07687"/>
    </source>
</evidence>
<dbReference type="PANTHER" id="PTHR11014:SF63">
    <property type="entry name" value="METALLOPEPTIDASE, PUTATIVE (AFU_ORTHOLOGUE AFUA_6G09600)-RELATED"/>
    <property type="match status" value="1"/>
</dbReference>
<feature type="domain" description="Peptidase M20 dimerisation" evidence="1">
    <location>
        <begin position="197"/>
        <end position="291"/>
    </location>
</feature>
<accession>A0ABN5VCD9</accession>
<organism evidence="2 3">
    <name type="scientific">Streptomyces graminofaciens</name>
    <dbReference type="NCBI Taxonomy" id="68212"/>
    <lineage>
        <taxon>Bacteria</taxon>
        <taxon>Bacillati</taxon>
        <taxon>Actinomycetota</taxon>
        <taxon>Actinomycetes</taxon>
        <taxon>Kitasatosporales</taxon>
        <taxon>Streptomycetaceae</taxon>
        <taxon>Streptomyces</taxon>
    </lineage>
</organism>
<dbReference type="PANTHER" id="PTHR11014">
    <property type="entry name" value="PEPTIDASE M20 FAMILY MEMBER"/>
    <property type="match status" value="1"/>
</dbReference>
<dbReference type="Gene3D" id="3.30.70.360">
    <property type="match status" value="1"/>
</dbReference>
<dbReference type="InterPro" id="IPR036264">
    <property type="entry name" value="Bact_exopeptidase_dim_dom"/>
</dbReference>
<proteinExistence type="predicted"/>
<dbReference type="SUPFAM" id="SSF55031">
    <property type="entry name" value="Bacterial exopeptidase dimerisation domain"/>
    <property type="match status" value="1"/>
</dbReference>
<protein>
    <recommendedName>
        <fullName evidence="1">Peptidase M20 dimerisation domain-containing protein</fullName>
    </recommendedName>
</protein>
<dbReference type="SUPFAM" id="SSF53187">
    <property type="entry name" value="Zn-dependent exopeptidases"/>
    <property type="match status" value="1"/>
</dbReference>
<dbReference type="Proteomes" id="UP001321542">
    <property type="component" value="Chromosome"/>
</dbReference>
<evidence type="ECO:0000313" key="2">
    <source>
        <dbReference type="EMBL" id="BBC30998.1"/>
    </source>
</evidence>
<keyword evidence="3" id="KW-1185">Reference proteome</keyword>
<dbReference type="RefSeq" id="WP_286249630.1">
    <property type="nucleotide sequence ID" value="NZ_AP018448.1"/>
</dbReference>
<evidence type="ECO:0000313" key="3">
    <source>
        <dbReference type="Proteomes" id="UP001321542"/>
    </source>
</evidence>
<dbReference type="Pfam" id="PF01546">
    <property type="entry name" value="Peptidase_M20"/>
    <property type="match status" value="1"/>
</dbReference>
<dbReference type="InterPro" id="IPR002933">
    <property type="entry name" value="Peptidase_M20"/>
</dbReference>
<dbReference type="Pfam" id="PF07687">
    <property type="entry name" value="M20_dimer"/>
    <property type="match status" value="1"/>
</dbReference>
<dbReference type="EMBL" id="AP018448">
    <property type="protein sequence ID" value="BBC30998.1"/>
    <property type="molecule type" value="Genomic_DNA"/>
</dbReference>
<sequence length="419" mass="44331">MTTTLWTGLPQLVKDLQVLYQDLHQNPELPLQEHRTAERVAQRLRMLDYEVTEQVGGTGVVGVLRRGEGPVVMLRSELDALPLLEKTGLPFASTVRATGLDGLETPVMHACGHDMHITCLIGAATLLAQATAAWSGTLMLVFQPAEELACGAQNMVDDGLFERFPTPNVVLGQHVIPTPVGTIGYGSGAIMAAMDAAQVVLHGRGGHGSRPETTVDPVLMAAHIVTRLQGVVSREIAASEAAVVTVGRLAAGTKDNIIPDTAELGISVRSFSTSTRTTIRRAIERIIRSEADASGAPRPPEVTWTIAAPVTENDPDATAITIASLMSHFGEQRITVMPPVTGSEDVGVFGAACKAPTVFWFLGGLDPADFAAAVEEGRQDSLPTNHSPHFAPVVEPTLHTGIQALVVAATAWLGAPDER</sequence>
<reference evidence="2 3" key="1">
    <citation type="journal article" date="2010" name="ChemBioChem">
        <title>Cloning and characterization of the biosynthetic gene cluster of 16-membered macrolide antibiotic FD-891: involvement of a dual functional cytochrome P450 monooxygenase catalyzing epoxidation and hydroxylation.</title>
        <authorList>
            <person name="Kudo F."/>
            <person name="Motegi A."/>
            <person name="Mizoue K."/>
            <person name="Eguchi T."/>
        </authorList>
    </citation>
    <scope>NUCLEOTIDE SEQUENCE [LARGE SCALE GENOMIC DNA]</scope>
    <source>
        <strain evidence="2 3">A-8890</strain>
    </source>
</reference>
<dbReference type="InterPro" id="IPR011650">
    <property type="entry name" value="Peptidase_M20_dimer"/>
</dbReference>
<reference evidence="2 3" key="2">
    <citation type="journal article" date="2023" name="ChemBioChem">
        <title>Acyltransferase Domain Exchange between Two Independent Type I Polyketide Synthases in the Same Producer Strain of Macrolide Antibiotics.</title>
        <authorList>
            <person name="Kudo F."/>
            <person name="Kishikawa K."/>
            <person name="Tsuboi K."/>
            <person name="Kido T."/>
            <person name="Usui T."/>
            <person name="Hashimoto J."/>
            <person name="Shin-Ya K."/>
            <person name="Miyanaga A."/>
            <person name="Eguchi T."/>
        </authorList>
    </citation>
    <scope>NUCLEOTIDE SEQUENCE [LARGE SCALE GENOMIC DNA]</scope>
    <source>
        <strain evidence="2 3">A-8890</strain>
    </source>
</reference>
<dbReference type="InterPro" id="IPR017439">
    <property type="entry name" value="Amidohydrolase"/>
</dbReference>
<dbReference type="PIRSF" id="PIRSF005962">
    <property type="entry name" value="Pept_M20D_amidohydro"/>
    <property type="match status" value="1"/>
</dbReference>
<name>A0ABN5VCD9_9ACTN</name>
<dbReference type="NCBIfam" id="TIGR01891">
    <property type="entry name" value="amidohydrolases"/>
    <property type="match status" value="1"/>
</dbReference>